<dbReference type="RefSeq" id="WP_344842853.1">
    <property type="nucleotide sequence ID" value="NZ_BAABDF010000002.1"/>
</dbReference>
<keyword evidence="3" id="KW-1185">Reference proteome</keyword>
<evidence type="ECO:0000313" key="2">
    <source>
        <dbReference type="EMBL" id="GAA3856401.1"/>
    </source>
</evidence>
<dbReference type="InterPro" id="IPR011033">
    <property type="entry name" value="PRC_barrel-like_sf"/>
</dbReference>
<sequence>MTNMKKTLMTGAAALTLVASGAFAQEATTETDLSAQVDNGEVSADVDTGVKADMNDALDDMGIAAENATEATGDAMSDAADGVSDMANDMGDAVGEAGVTVYAFSEETIDEITGTKVLSAEGNDIGEIDGFTKIDGELVAIVGMGGFLGIAEHDVAVSVENFTRVDEDTLRIEGHTEAELEAMVDIDQSEIEWIDGDLTFAEVHMM</sequence>
<name>A0ABP7JVN4_9RHOB</name>
<dbReference type="EMBL" id="BAABDF010000002">
    <property type="protein sequence ID" value="GAA3856401.1"/>
    <property type="molecule type" value="Genomic_DNA"/>
</dbReference>
<keyword evidence="1" id="KW-0732">Signal</keyword>
<feature type="chain" id="PRO_5045274354" evidence="1">
    <location>
        <begin position="25"/>
        <end position="206"/>
    </location>
</feature>
<gene>
    <name evidence="2" type="ORF">GCM10022404_04290</name>
</gene>
<proteinExistence type="predicted"/>
<dbReference type="Proteomes" id="UP001399917">
    <property type="component" value="Unassembled WGS sequence"/>
</dbReference>
<protein>
    <submittedName>
        <fullName evidence="2">PRC-barrel domain-containing protein</fullName>
    </submittedName>
</protein>
<accession>A0ABP7JVN4</accession>
<dbReference type="Gene3D" id="2.30.30.240">
    <property type="entry name" value="PRC-barrel domain"/>
    <property type="match status" value="1"/>
</dbReference>
<dbReference type="SUPFAM" id="SSF50346">
    <property type="entry name" value="PRC-barrel domain"/>
    <property type="match status" value="1"/>
</dbReference>
<comment type="caution">
    <text evidence="2">The sequence shown here is derived from an EMBL/GenBank/DDBJ whole genome shotgun (WGS) entry which is preliminary data.</text>
</comment>
<organism evidence="2 3">
    <name type="scientific">Celeribacter arenosi</name>
    <dbReference type="NCBI Taxonomy" id="792649"/>
    <lineage>
        <taxon>Bacteria</taxon>
        <taxon>Pseudomonadati</taxon>
        <taxon>Pseudomonadota</taxon>
        <taxon>Alphaproteobacteria</taxon>
        <taxon>Rhodobacterales</taxon>
        <taxon>Roseobacteraceae</taxon>
        <taxon>Celeribacter</taxon>
    </lineage>
</organism>
<reference evidence="3" key="1">
    <citation type="journal article" date="2019" name="Int. J. Syst. Evol. Microbiol.">
        <title>The Global Catalogue of Microorganisms (GCM) 10K type strain sequencing project: providing services to taxonomists for standard genome sequencing and annotation.</title>
        <authorList>
            <consortium name="The Broad Institute Genomics Platform"/>
            <consortium name="The Broad Institute Genome Sequencing Center for Infectious Disease"/>
            <person name="Wu L."/>
            <person name="Ma J."/>
        </authorList>
    </citation>
    <scope>NUCLEOTIDE SEQUENCE [LARGE SCALE GENOMIC DNA]</scope>
    <source>
        <strain evidence="3">JCM 17190</strain>
    </source>
</reference>
<feature type="signal peptide" evidence="1">
    <location>
        <begin position="1"/>
        <end position="24"/>
    </location>
</feature>
<evidence type="ECO:0000313" key="3">
    <source>
        <dbReference type="Proteomes" id="UP001399917"/>
    </source>
</evidence>
<evidence type="ECO:0000256" key="1">
    <source>
        <dbReference type="SAM" id="SignalP"/>
    </source>
</evidence>